<keyword evidence="1" id="KW-1185">Reference proteome</keyword>
<dbReference type="Proteomes" id="UP000095287">
    <property type="component" value="Unplaced"/>
</dbReference>
<name>A0A1I7ZNT7_9BILA</name>
<reference evidence="2" key="1">
    <citation type="submission" date="2016-11" db="UniProtKB">
        <authorList>
            <consortium name="WormBaseParasite"/>
        </authorList>
    </citation>
    <scope>IDENTIFICATION</scope>
</reference>
<dbReference type="WBParaSite" id="L893_g28145.t1">
    <property type="protein sequence ID" value="L893_g28145.t1"/>
    <property type="gene ID" value="L893_g28145"/>
</dbReference>
<accession>A0A1I7ZNT7</accession>
<proteinExistence type="predicted"/>
<protein>
    <submittedName>
        <fullName evidence="2">Uncharacterized protein</fullName>
    </submittedName>
</protein>
<organism evidence="1 2">
    <name type="scientific">Steinernema glaseri</name>
    <dbReference type="NCBI Taxonomy" id="37863"/>
    <lineage>
        <taxon>Eukaryota</taxon>
        <taxon>Metazoa</taxon>
        <taxon>Ecdysozoa</taxon>
        <taxon>Nematoda</taxon>
        <taxon>Chromadorea</taxon>
        <taxon>Rhabditida</taxon>
        <taxon>Tylenchina</taxon>
        <taxon>Panagrolaimomorpha</taxon>
        <taxon>Strongyloidoidea</taxon>
        <taxon>Steinernematidae</taxon>
        <taxon>Steinernema</taxon>
    </lineage>
</organism>
<sequence length="114" mass="13195">MHSRQEEGKRVFFVGLLRSQWKDPERRCLTPCYRQSTKTSLKDVLEINAPADDIRSSAQNVVSVKGDTETCARAYKQQTQPKARRSNAFQLHFEKEKKYPGFTVLTWPSDETKS</sequence>
<evidence type="ECO:0000313" key="1">
    <source>
        <dbReference type="Proteomes" id="UP000095287"/>
    </source>
</evidence>
<evidence type="ECO:0000313" key="2">
    <source>
        <dbReference type="WBParaSite" id="L893_g28145.t1"/>
    </source>
</evidence>
<dbReference type="AlphaFoldDB" id="A0A1I7ZNT7"/>